<evidence type="ECO:0000313" key="7">
    <source>
        <dbReference type="Proteomes" id="UP000007305"/>
    </source>
</evidence>
<dbReference type="InterPro" id="IPR027417">
    <property type="entry name" value="P-loop_NTPase"/>
</dbReference>
<dbReference type="Gramene" id="Zm00001eb164570_T001">
    <property type="protein sequence ID" value="Zm00001eb164570_P001"/>
    <property type="gene ID" value="Zm00001eb164570"/>
</dbReference>
<name>A0A804NJA0_MAIZE</name>
<dbReference type="GO" id="GO:0002758">
    <property type="term" value="P:innate immune response-activating signaling pathway"/>
    <property type="evidence" value="ECO:0007669"/>
    <property type="project" value="UniProtKB-ARBA"/>
</dbReference>
<feature type="domain" description="Disease resistance protein winged helix" evidence="5">
    <location>
        <begin position="332"/>
        <end position="405"/>
    </location>
</feature>
<dbReference type="InterPro" id="IPR044974">
    <property type="entry name" value="Disease_R_plants"/>
</dbReference>
<dbReference type="Gene3D" id="1.10.8.430">
    <property type="entry name" value="Helical domain of apoptotic protease-activating factors"/>
    <property type="match status" value="1"/>
</dbReference>
<keyword evidence="2" id="KW-0611">Plant defense</keyword>
<dbReference type="EnsemblPlants" id="Zm00001eb164570_T001">
    <property type="protein sequence ID" value="Zm00001eb164570_P001"/>
    <property type="gene ID" value="Zm00001eb164570"/>
</dbReference>
<dbReference type="PANTHER" id="PTHR23155:SF1128">
    <property type="entry name" value="OS03G0849500 PROTEIN"/>
    <property type="match status" value="1"/>
</dbReference>
<dbReference type="Gene3D" id="3.40.50.300">
    <property type="entry name" value="P-loop containing nucleotide triphosphate hydrolases"/>
    <property type="match status" value="1"/>
</dbReference>
<reference evidence="6" key="3">
    <citation type="submission" date="2021-05" db="UniProtKB">
        <authorList>
            <consortium name="EnsemblPlants"/>
        </authorList>
    </citation>
    <scope>IDENTIFICATION</scope>
    <source>
        <strain evidence="6">cv. B73</strain>
    </source>
</reference>
<dbReference type="AlphaFoldDB" id="A0A804NJA0"/>
<dbReference type="SUPFAM" id="SSF52540">
    <property type="entry name" value="P-loop containing nucleoside triphosphate hydrolases"/>
    <property type="match status" value="1"/>
</dbReference>
<dbReference type="InParanoid" id="A0A804NJA0"/>
<feature type="compositionally biased region" description="Basic residues" evidence="3">
    <location>
        <begin position="33"/>
        <end position="43"/>
    </location>
</feature>
<keyword evidence="7" id="KW-1185">Reference proteome</keyword>
<dbReference type="Gene3D" id="1.10.10.10">
    <property type="entry name" value="Winged helix-like DNA-binding domain superfamily/Winged helix DNA-binding domain"/>
    <property type="match status" value="1"/>
</dbReference>
<dbReference type="PRINTS" id="PR00364">
    <property type="entry name" value="DISEASERSIST"/>
</dbReference>
<sequence length="561" mass="63641">MTPSSSGWKPSKRSSLMLRSRGLAAVCRNGSSRSRRQRTRHTRSLMTSSTRCSAAGPRRMGTSPSLALWTGSRHDERNKMVNILVNANGRVVGGDLMVVPIVGMGGLGKTTLAQLIHNDPQVKEYFHLRKWVCVSDDFSVLNLANKICNASERDLEEAVKKLQEHLNGKRYLLVLDDVWEKDINFDKWRKIKAFLTQDVYGAVLVTTREKQVAEFMGAVVDSSWTNHYHEVAILGKEYIQEIIETRAFGLQRSKPDDLVELVDRIVERCVGSPLAAKAIGSVLRDKTTKEEWEAVLQPSTICDDKTGIMPILKLSYNDLPIDMQQCFAFCALYPKDYQIDMDKLIQLWMANGFISDQKKVPAETVGKRIVNELVSRSFFQYEERSWMGYNSTTFLKIHDLMHDLALSVSEKECVCITRELIKNSELLPSAARHILIQNWIGKEIHGYLYGSMRKMSRPIQTFMFDGSSEAAGVQHLSRYSSLRVLSVPGIGFHLTIKPKHQCHLRFLDIKDSVIKELPDDISVLYNLQTLFVICTQMGAQGWRACLQSLDKSPHFEQLHGL</sequence>
<evidence type="ECO:0000256" key="3">
    <source>
        <dbReference type="SAM" id="MobiDB-lite"/>
    </source>
</evidence>
<dbReference type="GO" id="GO:0009626">
    <property type="term" value="P:plant-type hypersensitive response"/>
    <property type="evidence" value="ECO:0007669"/>
    <property type="project" value="UniProtKB-ARBA"/>
</dbReference>
<dbReference type="Proteomes" id="UP000007305">
    <property type="component" value="Chromosome 4"/>
</dbReference>
<protein>
    <recommendedName>
        <fullName evidence="8">NB-ARC domain-containing protein</fullName>
    </recommendedName>
</protein>
<evidence type="ECO:0000256" key="2">
    <source>
        <dbReference type="ARBA" id="ARBA00022821"/>
    </source>
</evidence>
<dbReference type="Pfam" id="PF00931">
    <property type="entry name" value="NB-ARC"/>
    <property type="match status" value="1"/>
</dbReference>
<dbReference type="PANTHER" id="PTHR23155">
    <property type="entry name" value="DISEASE RESISTANCE PROTEIN RP"/>
    <property type="match status" value="1"/>
</dbReference>
<dbReference type="GO" id="GO:0042742">
    <property type="term" value="P:defense response to bacterium"/>
    <property type="evidence" value="ECO:0007669"/>
    <property type="project" value="UniProtKB-ARBA"/>
</dbReference>
<keyword evidence="1" id="KW-0677">Repeat</keyword>
<evidence type="ECO:0000313" key="6">
    <source>
        <dbReference type="EnsemblPlants" id="Zm00001eb164570_P001"/>
    </source>
</evidence>
<dbReference type="InterPro" id="IPR058922">
    <property type="entry name" value="WHD_DRP"/>
</dbReference>
<accession>A0A804NJA0</accession>
<feature type="compositionally biased region" description="Low complexity" evidence="3">
    <location>
        <begin position="1"/>
        <end position="15"/>
    </location>
</feature>
<evidence type="ECO:0000259" key="4">
    <source>
        <dbReference type="Pfam" id="PF00931"/>
    </source>
</evidence>
<organism evidence="6 7">
    <name type="scientific">Zea mays</name>
    <name type="common">Maize</name>
    <dbReference type="NCBI Taxonomy" id="4577"/>
    <lineage>
        <taxon>Eukaryota</taxon>
        <taxon>Viridiplantae</taxon>
        <taxon>Streptophyta</taxon>
        <taxon>Embryophyta</taxon>
        <taxon>Tracheophyta</taxon>
        <taxon>Spermatophyta</taxon>
        <taxon>Magnoliopsida</taxon>
        <taxon>Liliopsida</taxon>
        <taxon>Poales</taxon>
        <taxon>Poaceae</taxon>
        <taxon>PACMAD clade</taxon>
        <taxon>Panicoideae</taxon>
        <taxon>Andropogonodae</taxon>
        <taxon>Andropogoneae</taxon>
        <taxon>Tripsacinae</taxon>
        <taxon>Zea</taxon>
    </lineage>
</organism>
<evidence type="ECO:0008006" key="8">
    <source>
        <dbReference type="Google" id="ProtNLM"/>
    </source>
</evidence>
<dbReference type="Pfam" id="PF23559">
    <property type="entry name" value="WHD_DRP"/>
    <property type="match status" value="1"/>
</dbReference>
<feature type="domain" description="NB-ARC" evidence="4">
    <location>
        <begin position="93"/>
        <end position="243"/>
    </location>
</feature>
<feature type="region of interest" description="Disordered" evidence="3">
    <location>
        <begin position="1"/>
        <end position="67"/>
    </location>
</feature>
<dbReference type="InterPro" id="IPR002182">
    <property type="entry name" value="NB-ARC"/>
</dbReference>
<reference evidence="7" key="1">
    <citation type="journal article" date="2009" name="Science">
        <title>The B73 maize genome: complexity, diversity, and dynamics.</title>
        <authorList>
            <person name="Schnable P.S."/>
            <person name="Ware D."/>
            <person name="Fulton R.S."/>
            <person name="Stein J.C."/>
            <person name="Wei F."/>
            <person name="Pasternak S."/>
            <person name="Liang C."/>
            <person name="Zhang J."/>
            <person name="Fulton L."/>
            <person name="Graves T.A."/>
            <person name="Minx P."/>
            <person name="Reily A.D."/>
            <person name="Courtney L."/>
            <person name="Kruchowski S.S."/>
            <person name="Tomlinson C."/>
            <person name="Strong C."/>
            <person name="Delehaunty K."/>
            <person name="Fronick C."/>
            <person name="Courtney B."/>
            <person name="Rock S.M."/>
            <person name="Belter E."/>
            <person name="Du F."/>
            <person name="Kim K."/>
            <person name="Abbott R.M."/>
            <person name="Cotton M."/>
            <person name="Levy A."/>
            <person name="Marchetto P."/>
            <person name="Ochoa K."/>
            <person name="Jackson S.M."/>
            <person name="Gillam B."/>
            <person name="Chen W."/>
            <person name="Yan L."/>
            <person name="Higginbotham J."/>
            <person name="Cardenas M."/>
            <person name="Waligorski J."/>
            <person name="Applebaum E."/>
            <person name="Phelps L."/>
            <person name="Falcone J."/>
            <person name="Kanchi K."/>
            <person name="Thane T."/>
            <person name="Scimone A."/>
            <person name="Thane N."/>
            <person name="Henke J."/>
            <person name="Wang T."/>
            <person name="Ruppert J."/>
            <person name="Shah N."/>
            <person name="Rotter K."/>
            <person name="Hodges J."/>
            <person name="Ingenthron E."/>
            <person name="Cordes M."/>
            <person name="Kohlberg S."/>
            <person name="Sgro J."/>
            <person name="Delgado B."/>
            <person name="Mead K."/>
            <person name="Chinwalla A."/>
            <person name="Leonard S."/>
            <person name="Crouse K."/>
            <person name="Collura K."/>
            <person name="Kudrna D."/>
            <person name="Currie J."/>
            <person name="He R."/>
            <person name="Angelova A."/>
            <person name="Rajasekar S."/>
            <person name="Mueller T."/>
            <person name="Lomeli R."/>
            <person name="Scara G."/>
            <person name="Ko A."/>
            <person name="Delaney K."/>
            <person name="Wissotski M."/>
            <person name="Lopez G."/>
            <person name="Campos D."/>
            <person name="Braidotti M."/>
            <person name="Ashley E."/>
            <person name="Golser W."/>
            <person name="Kim H."/>
            <person name="Lee S."/>
            <person name="Lin J."/>
            <person name="Dujmic Z."/>
            <person name="Kim W."/>
            <person name="Talag J."/>
            <person name="Zuccolo A."/>
            <person name="Fan C."/>
            <person name="Sebastian A."/>
            <person name="Kramer M."/>
            <person name="Spiegel L."/>
            <person name="Nascimento L."/>
            <person name="Zutavern T."/>
            <person name="Miller B."/>
            <person name="Ambroise C."/>
            <person name="Muller S."/>
            <person name="Spooner W."/>
            <person name="Narechania A."/>
            <person name="Ren L."/>
            <person name="Wei S."/>
            <person name="Kumari S."/>
            <person name="Faga B."/>
            <person name="Levy M.J."/>
            <person name="McMahan L."/>
            <person name="Van Buren P."/>
            <person name="Vaughn M.W."/>
            <person name="Ying K."/>
            <person name="Yeh C.-T."/>
            <person name="Emrich S.J."/>
            <person name="Jia Y."/>
            <person name="Kalyanaraman A."/>
            <person name="Hsia A.-P."/>
            <person name="Barbazuk W.B."/>
            <person name="Baucom R.S."/>
            <person name="Brutnell T.P."/>
            <person name="Carpita N.C."/>
            <person name="Chaparro C."/>
            <person name="Chia J.-M."/>
            <person name="Deragon J.-M."/>
            <person name="Estill J.C."/>
            <person name="Fu Y."/>
            <person name="Jeddeloh J.A."/>
            <person name="Han Y."/>
            <person name="Lee H."/>
            <person name="Li P."/>
            <person name="Lisch D.R."/>
            <person name="Liu S."/>
            <person name="Liu Z."/>
            <person name="Nagel D.H."/>
            <person name="McCann M.C."/>
            <person name="SanMiguel P."/>
            <person name="Myers A.M."/>
            <person name="Nettleton D."/>
            <person name="Nguyen J."/>
            <person name="Penning B.W."/>
            <person name="Ponnala L."/>
            <person name="Schneider K.L."/>
            <person name="Schwartz D.C."/>
            <person name="Sharma A."/>
            <person name="Soderlund C."/>
            <person name="Springer N.M."/>
            <person name="Sun Q."/>
            <person name="Wang H."/>
            <person name="Waterman M."/>
            <person name="Westerman R."/>
            <person name="Wolfgruber T.K."/>
            <person name="Yang L."/>
            <person name="Yu Y."/>
            <person name="Zhang L."/>
            <person name="Zhou S."/>
            <person name="Zhu Q."/>
            <person name="Bennetzen J.L."/>
            <person name="Dawe R.K."/>
            <person name="Jiang J."/>
            <person name="Jiang N."/>
            <person name="Presting G.G."/>
            <person name="Wessler S.R."/>
            <person name="Aluru S."/>
            <person name="Martienssen R.A."/>
            <person name="Clifton S.W."/>
            <person name="McCombie W.R."/>
            <person name="Wing R.A."/>
            <person name="Wilson R.K."/>
        </authorList>
    </citation>
    <scope>NUCLEOTIDE SEQUENCE [LARGE SCALE GENOMIC DNA]</scope>
    <source>
        <strain evidence="7">cv. B73</strain>
    </source>
</reference>
<dbReference type="InterPro" id="IPR036388">
    <property type="entry name" value="WH-like_DNA-bd_sf"/>
</dbReference>
<proteinExistence type="predicted"/>
<dbReference type="FunFam" id="1.10.10.10:FF:000322">
    <property type="entry name" value="Probable disease resistance protein At1g63360"/>
    <property type="match status" value="1"/>
</dbReference>
<dbReference type="GO" id="GO:0043531">
    <property type="term" value="F:ADP binding"/>
    <property type="evidence" value="ECO:0007669"/>
    <property type="project" value="InterPro"/>
</dbReference>
<evidence type="ECO:0000256" key="1">
    <source>
        <dbReference type="ARBA" id="ARBA00022737"/>
    </source>
</evidence>
<dbReference type="GO" id="GO:0098542">
    <property type="term" value="P:defense response to other organism"/>
    <property type="evidence" value="ECO:0000318"/>
    <property type="project" value="GO_Central"/>
</dbReference>
<evidence type="ECO:0000259" key="5">
    <source>
        <dbReference type="Pfam" id="PF23559"/>
    </source>
</evidence>
<reference evidence="6" key="2">
    <citation type="submission" date="2019-07" db="EMBL/GenBank/DDBJ databases">
        <authorList>
            <person name="Seetharam A."/>
            <person name="Woodhouse M."/>
            <person name="Cannon E."/>
        </authorList>
    </citation>
    <scope>NUCLEOTIDE SEQUENCE [LARGE SCALE GENOMIC DNA]</scope>
    <source>
        <strain evidence="6">cv. B73</strain>
    </source>
</reference>
<dbReference type="InterPro" id="IPR042197">
    <property type="entry name" value="Apaf_helical"/>
</dbReference>
<dbReference type="SUPFAM" id="SSF52058">
    <property type="entry name" value="L domain-like"/>
    <property type="match status" value="1"/>
</dbReference>